<dbReference type="Proteomes" id="UP001304769">
    <property type="component" value="Unassembled WGS sequence"/>
</dbReference>
<feature type="compositionally biased region" description="Low complexity" evidence="1">
    <location>
        <begin position="153"/>
        <end position="163"/>
    </location>
</feature>
<proteinExistence type="predicted"/>
<feature type="region of interest" description="Disordered" evidence="1">
    <location>
        <begin position="153"/>
        <end position="188"/>
    </location>
</feature>
<accession>A0ABU5T5F1</accession>
<keyword evidence="3" id="KW-1185">Reference proteome</keyword>
<feature type="compositionally biased region" description="Polar residues" evidence="1">
    <location>
        <begin position="174"/>
        <end position="188"/>
    </location>
</feature>
<evidence type="ECO:0000256" key="1">
    <source>
        <dbReference type="SAM" id="MobiDB-lite"/>
    </source>
</evidence>
<name>A0ABU5T5F1_9MICC</name>
<dbReference type="RefSeq" id="WP_323278713.1">
    <property type="nucleotide sequence ID" value="NZ_JAYGGQ010000005.1"/>
</dbReference>
<dbReference type="EMBL" id="JAYGGQ010000005">
    <property type="protein sequence ID" value="MEA5454870.1"/>
    <property type="molecule type" value="Genomic_DNA"/>
</dbReference>
<comment type="caution">
    <text evidence="2">The sequence shown here is derived from an EMBL/GenBank/DDBJ whole genome shotgun (WGS) entry which is preliminary data.</text>
</comment>
<protein>
    <submittedName>
        <fullName evidence="2">Uncharacterized protein</fullName>
    </submittedName>
</protein>
<reference evidence="2 3" key="1">
    <citation type="submission" date="2023-12" db="EMBL/GenBank/DDBJ databases">
        <title>Sinomonas terricola sp. nov, isolated from litchi orchard soil in Guangdong, PR China.</title>
        <authorList>
            <person name="Jiaxin W."/>
            <person name="Yang Z."/>
            <person name="Honghui Z."/>
        </authorList>
    </citation>
    <scope>NUCLEOTIDE SEQUENCE [LARGE SCALE GENOMIC DNA]</scope>
    <source>
        <strain evidence="2 3">JGH33</strain>
    </source>
</reference>
<evidence type="ECO:0000313" key="3">
    <source>
        <dbReference type="Proteomes" id="UP001304769"/>
    </source>
</evidence>
<evidence type="ECO:0000313" key="2">
    <source>
        <dbReference type="EMBL" id="MEA5454870.1"/>
    </source>
</evidence>
<organism evidence="2 3">
    <name type="scientific">Sinomonas terricola</name>
    <dbReference type="NCBI Taxonomy" id="3110330"/>
    <lineage>
        <taxon>Bacteria</taxon>
        <taxon>Bacillati</taxon>
        <taxon>Actinomycetota</taxon>
        <taxon>Actinomycetes</taxon>
        <taxon>Micrococcales</taxon>
        <taxon>Micrococcaceae</taxon>
        <taxon>Sinomonas</taxon>
    </lineage>
</organism>
<sequence length="188" mass="18960">MRRSKELLAVWSRAGRTALRAAFISLLGIMLPAGTLFAAGTAAKPDFSVQTWPAGRSVAPGSSAVYSITITSQNGFAGTVTMSVSSLPSASTAAFSPASVNVTAWGKAYSTLKVSTTTSTQAGPYALRIQGTSRKASISATAGLTVSDRLSASSPPAFPSIAPGSGGTPGITRTMMSGRSPSASPGWP</sequence>
<gene>
    <name evidence="2" type="ORF">SPF06_09065</name>
</gene>